<dbReference type="RefSeq" id="WP_119864600.1">
    <property type="nucleotide sequence ID" value="NZ_CP016786.1"/>
</dbReference>
<dbReference type="UniPathway" id="UPA00124"/>
<comment type="function">
    <text evidence="2">Catalyzes the reduction of dTDP-6-deoxy-L-lyxo-4-hexulose to yield dTDP-L-rhamnose.</text>
</comment>
<reference evidence="4 5" key="1">
    <citation type="submission" date="2016-08" db="EMBL/GenBank/DDBJ databases">
        <title>Complete Genome Sequence Of The Indigo Reducing Clostridium isatidis DSM15098.</title>
        <authorList>
            <person name="Little G.T."/>
            <person name="Minton N.P."/>
        </authorList>
    </citation>
    <scope>NUCLEOTIDE SEQUENCE [LARGE SCALE GENOMIC DNA]</scope>
    <source>
        <strain evidence="4 5">DSM 15098</strain>
    </source>
</reference>
<gene>
    <name evidence="4" type="ORF">BEN51_02900</name>
</gene>
<comment type="pathway">
    <text evidence="2">Carbohydrate biosynthesis; dTDP-L-rhamnose biosynthesis.</text>
</comment>
<keyword evidence="2" id="KW-0560">Oxidoreductase</keyword>
<proteinExistence type="inferred from homology"/>
<keyword evidence="5" id="KW-1185">Reference proteome</keyword>
<dbReference type="Gene3D" id="3.40.50.720">
    <property type="entry name" value="NAD(P)-binding Rossmann-like Domain"/>
    <property type="match status" value="1"/>
</dbReference>
<dbReference type="InterPro" id="IPR005913">
    <property type="entry name" value="dTDP_dehydrorham_reduct"/>
</dbReference>
<dbReference type="PANTHER" id="PTHR10491:SF4">
    <property type="entry name" value="METHIONINE ADENOSYLTRANSFERASE 2 SUBUNIT BETA"/>
    <property type="match status" value="1"/>
</dbReference>
<dbReference type="InterPro" id="IPR036291">
    <property type="entry name" value="NAD(P)-bd_dom_sf"/>
</dbReference>
<evidence type="ECO:0000259" key="3">
    <source>
        <dbReference type="Pfam" id="PF04321"/>
    </source>
</evidence>
<dbReference type="GO" id="GO:0019305">
    <property type="term" value="P:dTDP-rhamnose biosynthetic process"/>
    <property type="evidence" value="ECO:0007669"/>
    <property type="project" value="UniProtKB-UniPathway"/>
</dbReference>
<dbReference type="GO" id="GO:0008831">
    <property type="term" value="F:dTDP-4-dehydrorhamnose reductase activity"/>
    <property type="evidence" value="ECO:0007669"/>
    <property type="project" value="UniProtKB-EC"/>
</dbReference>
<dbReference type="AlphaFoldDB" id="A0A343JAA5"/>
<dbReference type="Proteomes" id="UP000264883">
    <property type="component" value="Chromosome"/>
</dbReference>
<evidence type="ECO:0000256" key="1">
    <source>
        <dbReference type="ARBA" id="ARBA00010944"/>
    </source>
</evidence>
<name>A0A343JAA5_9CLOT</name>
<dbReference type="OrthoDB" id="9803892at2"/>
<feature type="domain" description="RmlD-like substrate binding" evidence="3">
    <location>
        <begin position="1"/>
        <end position="290"/>
    </location>
</feature>
<organism evidence="4 5">
    <name type="scientific">Clostridium isatidis</name>
    <dbReference type="NCBI Taxonomy" id="182773"/>
    <lineage>
        <taxon>Bacteria</taxon>
        <taxon>Bacillati</taxon>
        <taxon>Bacillota</taxon>
        <taxon>Clostridia</taxon>
        <taxon>Eubacteriales</taxon>
        <taxon>Clostridiaceae</taxon>
        <taxon>Clostridium</taxon>
    </lineage>
</organism>
<evidence type="ECO:0000313" key="5">
    <source>
        <dbReference type="Proteomes" id="UP000264883"/>
    </source>
</evidence>
<sequence length="291" mass="33009">MKILLTGSNGQLAKEIISVIKAGKCDFKNISNNIKDAELILFNSQELDITDMDLVKNVILQNEPDIIINCAAYTEVDLCEINEERALKVNSLGARNLAIAAEMVKAKLLHVSTDYIFSGNSKTPYSEYDIANPQTVYGKTKFLGEEYVKQYCSRYFIVRTSWLYGINGNNFVYKIKSLASKNKSIKVVNDQIGNPTNANDLAYHILKIIETNEFGIYHCTGAGECSWYDFACEIVKLYKLDCEVIPCSSDEYKTRAKRPQYSSLDNLMLRCTVGDEMRDWRKALKSFISRN</sequence>
<dbReference type="NCBIfam" id="TIGR01214">
    <property type="entry name" value="rmlD"/>
    <property type="match status" value="1"/>
</dbReference>
<dbReference type="InterPro" id="IPR029903">
    <property type="entry name" value="RmlD-like-bd"/>
</dbReference>
<dbReference type="Pfam" id="PF04321">
    <property type="entry name" value="RmlD_sub_bind"/>
    <property type="match status" value="1"/>
</dbReference>
<dbReference type="CDD" id="cd05254">
    <property type="entry name" value="dTDP_HR_like_SDR_e"/>
    <property type="match status" value="1"/>
</dbReference>
<accession>A0A343JAA5</accession>
<dbReference type="EC" id="1.1.1.133" evidence="2"/>
<dbReference type="KEGG" id="cia:BEN51_02900"/>
<protein>
    <recommendedName>
        <fullName evidence="2">dTDP-4-dehydrorhamnose reductase</fullName>
        <ecNumber evidence="2">1.1.1.133</ecNumber>
    </recommendedName>
</protein>
<dbReference type="SUPFAM" id="SSF51735">
    <property type="entry name" value="NAD(P)-binding Rossmann-fold domains"/>
    <property type="match status" value="1"/>
</dbReference>
<evidence type="ECO:0000256" key="2">
    <source>
        <dbReference type="RuleBase" id="RU364082"/>
    </source>
</evidence>
<dbReference type="PANTHER" id="PTHR10491">
    <property type="entry name" value="DTDP-4-DEHYDRORHAMNOSE REDUCTASE"/>
    <property type="match status" value="1"/>
</dbReference>
<dbReference type="EMBL" id="CP016786">
    <property type="protein sequence ID" value="ASW42463.1"/>
    <property type="molecule type" value="Genomic_DNA"/>
</dbReference>
<dbReference type="Gene3D" id="3.90.25.10">
    <property type="entry name" value="UDP-galactose 4-epimerase, domain 1"/>
    <property type="match status" value="1"/>
</dbReference>
<comment type="similarity">
    <text evidence="1 2">Belongs to the dTDP-4-dehydrorhamnose reductase family.</text>
</comment>
<evidence type="ECO:0000313" key="4">
    <source>
        <dbReference type="EMBL" id="ASW42463.1"/>
    </source>
</evidence>
<keyword evidence="2" id="KW-0521">NADP</keyword>
<dbReference type="GO" id="GO:0005829">
    <property type="term" value="C:cytosol"/>
    <property type="evidence" value="ECO:0007669"/>
    <property type="project" value="TreeGrafter"/>
</dbReference>